<keyword evidence="4" id="KW-0863">Zinc-finger</keyword>
<dbReference type="Gene3D" id="2.40.50.140">
    <property type="entry name" value="Nucleic acid-binding proteins"/>
    <property type="match status" value="2"/>
</dbReference>
<dbReference type="GO" id="GO:0043139">
    <property type="term" value="F:5'-3' DNA helicase activity"/>
    <property type="evidence" value="ECO:0007669"/>
    <property type="project" value="UniProtKB-EC"/>
</dbReference>
<keyword evidence="3 10" id="KW-0547">Nucleotide-binding</keyword>
<dbReference type="GO" id="GO:0003677">
    <property type="term" value="F:DNA binding"/>
    <property type="evidence" value="ECO:0007669"/>
    <property type="project" value="UniProtKB-KW"/>
</dbReference>
<evidence type="ECO:0000256" key="10">
    <source>
        <dbReference type="RuleBase" id="RU363044"/>
    </source>
</evidence>
<dbReference type="GO" id="GO:0016787">
    <property type="term" value="F:hydrolase activity"/>
    <property type="evidence" value="ECO:0007669"/>
    <property type="project" value="UniProtKB-KW"/>
</dbReference>
<comment type="cofactor">
    <cofactor evidence="10">
        <name>Mg(2+)</name>
        <dbReference type="ChEBI" id="CHEBI:18420"/>
    </cofactor>
</comment>
<keyword evidence="10" id="KW-0227">DNA damage</keyword>
<dbReference type="Pfam" id="PF21530">
    <property type="entry name" value="Pif1_2B_dom"/>
    <property type="match status" value="1"/>
</dbReference>
<evidence type="ECO:0000259" key="12">
    <source>
        <dbReference type="Pfam" id="PF02689"/>
    </source>
</evidence>
<evidence type="ECO:0000256" key="8">
    <source>
        <dbReference type="ARBA" id="ARBA00022840"/>
    </source>
</evidence>
<dbReference type="InterPro" id="IPR003840">
    <property type="entry name" value="DNA_helicase_dom"/>
</dbReference>
<feature type="compositionally biased region" description="Low complexity" evidence="11">
    <location>
        <begin position="1654"/>
        <end position="1673"/>
    </location>
</feature>
<dbReference type="EMBL" id="JBCNJP010000017">
    <property type="protein sequence ID" value="KAK9064972.1"/>
    <property type="molecule type" value="Genomic_DNA"/>
</dbReference>
<evidence type="ECO:0000259" key="14">
    <source>
        <dbReference type="Pfam" id="PF08646"/>
    </source>
</evidence>
<gene>
    <name evidence="16" type="ORF">SSX86_016355</name>
</gene>
<reference evidence="16 17" key="1">
    <citation type="submission" date="2024-04" db="EMBL/GenBank/DDBJ databases">
        <title>The reference genome of an endangered Asteraceae, Deinandra increscens subsp. villosa, native to the Central Coast of California.</title>
        <authorList>
            <person name="Guilliams M."/>
            <person name="Hasenstab-Lehman K."/>
            <person name="Meyer R."/>
            <person name="Mcevoy S."/>
        </authorList>
    </citation>
    <scope>NUCLEOTIDE SEQUENCE [LARGE SCALE GENOMIC DNA]</scope>
    <source>
        <tissue evidence="16">Leaf</tissue>
    </source>
</reference>
<dbReference type="Pfam" id="PF08646">
    <property type="entry name" value="Rep_fac-A_C"/>
    <property type="match status" value="1"/>
</dbReference>
<dbReference type="PANTHER" id="PTHR10492">
    <property type="match status" value="1"/>
</dbReference>
<keyword evidence="10" id="KW-0234">DNA repair</keyword>
<evidence type="ECO:0000313" key="17">
    <source>
        <dbReference type="Proteomes" id="UP001408789"/>
    </source>
</evidence>
<feature type="domain" description="DNA helicase Pif1-like 2B" evidence="15">
    <location>
        <begin position="1029"/>
        <end position="1075"/>
    </location>
</feature>
<dbReference type="Gene3D" id="3.40.50.300">
    <property type="entry name" value="P-loop containing nucleotide triphosphate hydrolases"/>
    <property type="match status" value="1"/>
</dbReference>
<dbReference type="InterPro" id="IPR012340">
    <property type="entry name" value="NA-bd_OB-fold"/>
</dbReference>
<comment type="similarity">
    <text evidence="10">Belongs to the helicase family.</text>
</comment>
<dbReference type="InterPro" id="IPR049163">
    <property type="entry name" value="Pif1-like_2B_dom"/>
</dbReference>
<evidence type="ECO:0000256" key="1">
    <source>
        <dbReference type="ARBA" id="ARBA00005690"/>
    </source>
</evidence>
<dbReference type="Pfam" id="PF05970">
    <property type="entry name" value="PIF1"/>
    <property type="match status" value="1"/>
</dbReference>
<keyword evidence="10" id="KW-0233">DNA recombination</keyword>
<evidence type="ECO:0000256" key="2">
    <source>
        <dbReference type="ARBA" id="ARBA00022723"/>
    </source>
</evidence>
<dbReference type="EC" id="5.6.2.3" evidence="10"/>
<organism evidence="16 17">
    <name type="scientific">Deinandra increscens subsp. villosa</name>
    <dbReference type="NCBI Taxonomy" id="3103831"/>
    <lineage>
        <taxon>Eukaryota</taxon>
        <taxon>Viridiplantae</taxon>
        <taxon>Streptophyta</taxon>
        <taxon>Embryophyta</taxon>
        <taxon>Tracheophyta</taxon>
        <taxon>Spermatophyta</taxon>
        <taxon>Magnoliopsida</taxon>
        <taxon>eudicotyledons</taxon>
        <taxon>Gunneridae</taxon>
        <taxon>Pentapetalae</taxon>
        <taxon>asterids</taxon>
        <taxon>campanulids</taxon>
        <taxon>Asterales</taxon>
        <taxon>Asteraceae</taxon>
        <taxon>Asteroideae</taxon>
        <taxon>Heliantheae alliance</taxon>
        <taxon>Madieae</taxon>
        <taxon>Madiinae</taxon>
        <taxon>Deinandra</taxon>
    </lineage>
</organism>
<keyword evidence="8 10" id="KW-0067">ATP-binding</keyword>
<evidence type="ECO:0000256" key="5">
    <source>
        <dbReference type="ARBA" id="ARBA00022801"/>
    </source>
</evidence>
<feature type="region of interest" description="Disordered" evidence="11">
    <location>
        <begin position="1609"/>
        <end position="1726"/>
    </location>
</feature>
<dbReference type="GO" id="GO:0006281">
    <property type="term" value="P:DNA repair"/>
    <property type="evidence" value="ECO:0007669"/>
    <property type="project" value="UniProtKB-KW"/>
</dbReference>
<dbReference type="GO" id="GO:0005524">
    <property type="term" value="F:ATP binding"/>
    <property type="evidence" value="ECO:0007669"/>
    <property type="project" value="UniProtKB-KW"/>
</dbReference>
<dbReference type="SUPFAM" id="SSF52540">
    <property type="entry name" value="P-loop containing nucleoside triphosphate hydrolases"/>
    <property type="match status" value="2"/>
</dbReference>
<dbReference type="SUPFAM" id="SSF50249">
    <property type="entry name" value="Nucleic acid-binding proteins"/>
    <property type="match status" value="1"/>
</dbReference>
<dbReference type="InterPro" id="IPR047192">
    <property type="entry name" value="Euk_RPA1_DBD_C"/>
</dbReference>
<feature type="domain" description="DNA helicase Pif1-like DEAD-box helicase" evidence="13">
    <location>
        <begin position="711"/>
        <end position="925"/>
    </location>
</feature>
<keyword evidence="5 10" id="KW-0378">Hydrolase</keyword>
<dbReference type="Pfam" id="PF02689">
    <property type="entry name" value="Herpes_Helicase"/>
    <property type="match status" value="1"/>
</dbReference>
<evidence type="ECO:0000256" key="6">
    <source>
        <dbReference type="ARBA" id="ARBA00022806"/>
    </source>
</evidence>
<feature type="region of interest" description="Disordered" evidence="11">
    <location>
        <begin position="1"/>
        <end position="40"/>
    </location>
</feature>
<evidence type="ECO:0000256" key="3">
    <source>
        <dbReference type="ARBA" id="ARBA00022741"/>
    </source>
</evidence>
<dbReference type="InterPro" id="IPR010285">
    <property type="entry name" value="DNA_helicase_pif1-like_DEAD"/>
</dbReference>
<keyword evidence="7" id="KW-0862">Zinc</keyword>
<comment type="caution">
    <text evidence="16">The sequence shown here is derived from an EMBL/GenBank/DDBJ whole genome shotgun (WGS) entry which is preliminary data.</text>
</comment>
<dbReference type="InterPro" id="IPR013955">
    <property type="entry name" value="Rep_factor-A_C"/>
</dbReference>
<feature type="compositionally biased region" description="Polar residues" evidence="11">
    <location>
        <begin position="1615"/>
        <end position="1649"/>
    </location>
</feature>
<protein>
    <recommendedName>
        <fullName evidence="10">ATP-dependent DNA helicase</fullName>
        <ecNumber evidence="10">5.6.2.3</ecNumber>
    </recommendedName>
</protein>
<keyword evidence="9" id="KW-0238">DNA-binding</keyword>
<feature type="compositionally biased region" description="Low complexity" evidence="11">
    <location>
        <begin position="24"/>
        <end position="34"/>
    </location>
</feature>
<dbReference type="Proteomes" id="UP001408789">
    <property type="component" value="Unassembled WGS sequence"/>
</dbReference>
<evidence type="ECO:0000256" key="9">
    <source>
        <dbReference type="ARBA" id="ARBA00023125"/>
    </source>
</evidence>
<feature type="domain" description="Replication factor A C-terminal" evidence="14">
    <location>
        <begin position="1477"/>
        <end position="1599"/>
    </location>
</feature>
<evidence type="ECO:0000313" key="16">
    <source>
        <dbReference type="EMBL" id="KAK9064972.1"/>
    </source>
</evidence>
<sequence length="1726" mass="189326">MFPSSSSEGSKKAGKHIRGRSVASTSTRPPSSTTGLPAVATRDQNRFLLTTYDGTPISDFRSLDVGSSPLAPAGVCSGAGRHSSTRSAAVAAAGRLPTASAVQPKFTLTGYTAPAVPARPTRKRPLPVVLPVPTLSRSLPQLSFGGGGIGVAGSVSSENRRRVRQRTRDQMISFTPTTSADRSCVPGATVGQGRSRSGSVLQGYDTPTIPKRRLRKRVSPSAIGVPLAAHATQEPSFAVSRDTDVAGVSATPVAASVCTFGESIAAPAQRHLYVHHTMLPHCHTLLWVADPFRITAPEQVDEFISAEIPDQATDPELYRIITETMVHGPCGPAGLSASCMVDGKCSKHYPMKHEPVTRFDQKGHVYYKRRANGPTISKNDISIDNCYIVPYNKALSRSEAGSSEEPVIDEIRNFVDGRFICPHEAAWRILNYNIHCRHPAVQALAVHLEGKQNISFRDNNLLEQVLENPMAGKTTLTEWLRNNRYDPSGRHLRYVDYLSEYKWVVDGKCWARRTSKKEPAIGRVVYIHPTGGELFYMRMLLNHQVGCRSFVNIRTIDGVVMPTYRVACEKLGLIGDDREWELAFQEASVWANAVELRQLFANMLLFCEVSNPLHLWDGCWNHMSDDFSHAIANETGVPPQCVPDDTLQQAVLYELQKLLSSASSSATLAEFGLPLPQGKYIKMLANRLLMEETCYDRAALTVENENLCASMNAKQSEIYTTVMEALASKKQALLFVYGHGGTGKTFLWKAITSGVRSKGDIVLTVASSGIAALLLPAGRTAHSRFKIPIKITEESLCNVSKNTKMAELLLQAMLIIWDEAPMSDRRCFEALDRTLRDILDVPNIPFGGRCVLLGGDFRQTLPVKKGASKTTVISLSLPRSALWPSFRVFHLTENMRLNRPGMSLADKAAVEMFSAWLITVGDGTTGVVSHDDTTDVKDIKIPSSYVIPYGASALLELIEFIYDSQTLACPTPENLHDKAIICPKNDTADEINQIVLGMDPGILKVHLSTDSVSPRVHGADDPELIYPNEYLNGLRFSGLPPHSLELKINTPVILIRNLNPAAGLCNGTRLIVTQLLPRLIEAKIITGASVGNRVFIPRISFVHDDQELPLIFKRRQYPLKVCYAMTINKSQGQSLNKIGVYLPHHVFSHGQLYVAFSRATSPSALKVLIVPQEDYPPDKTQNIVFSDFLQEINISQVMSRPITMAGEHRVSSILSARPPIPIEVRAIRKWKPFANGTRLSYLLIDKHGDAIQALIEETEDEVLAGQVQLMGCYRLEVYNCIPCPGMYRVALHTAAIRIDSATPFVPVHDDESIPTTYYNSVLYPALAERANTNRVLTAFPVLWPLAYVKTNMCLCVINSGARVQLALWLEIAAMVDVNRLLDSTFKLIVAAASVRVTTFYGRLQLESTAATRIEIEPELEVARTLRVMYHNRNPVEDPTDILSQKIQVEAGPAEQNRKTLAELLERSMAEHRGMAYTCDATIAAFTPGKTWRYGVCPICAVSMDPQDGIYVCTRHREQEPNYKYCIKADLSDGSGTVSVTIFDQPMSDLLNVSCNDMVRVKGNLDPYAIPAEIQALKDQQKVFQLNNANRHFSGNLKFTVNRIFRSQGGAKRQLETSSADAQTPPQKKTVSVQAGASTSTESPGTNTGCVSLRTPKSGTSAAPAAAKTTPPAAEQSAPTYAHAAGKAPMHQGPHPQARKQLFKDEGDTPSVTTADAQPAPAQQDAE</sequence>
<keyword evidence="6 10" id="KW-0347">Helicase</keyword>
<dbReference type="GO" id="GO:0008270">
    <property type="term" value="F:zinc ion binding"/>
    <property type="evidence" value="ECO:0007669"/>
    <property type="project" value="UniProtKB-KW"/>
</dbReference>
<feature type="domain" description="DNA replication helicase" evidence="12">
    <location>
        <begin position="1106"/>
        <end position="1171"/>
    </location>
</feature>
<accession>A0AAP0D2J2</accession>
<proteinExistence type="inferred from homology"/>
<comment type="similarity">
    <text evidence="1">Belongs to the replication factor A protein 1 family.</text>
</comment>
<evidence type="ECO:0000256" key="7">
    <source>
        <dbReference type="ARBA" id="ARBA00022833"/>
    </source>
</evidence>
<dbReference type="CDD" id="cd18809">
    <property type="entry name" value="SF1_C_RecD"/>
    <property type="match status" value="1"/>
</dbReference>
<name>A0AAP0D2J2_9ASTR</name>
<dbReference type="CDD" id="cd04476">
    <property type="entry name" value="RPA1_DBD_C"/>
    <property type="match status" value="1"/>
</dbReference>
<keyword evidence="2" id="KW-0479">Metal-binding</keyword>
<dbReference type="GO" id="GO:0006310">
    <property type="term" value="P:DNA recombination"/>
    <property type="evidence" value="ECO:0007669"/>
    <property type="project" value="UniProtKB-KW"/>
</dbReference>
<evidence type="ECO:0000259" key="15">
    <source>
        <dbReference type="Pfam" id="PF21530"/>
    </source>
</evidence>
<keyword evidence="17" id="KW-1185">Reference proteome</keyword>
<dbReference type="PANTHER" id="PTHR10492:SF96">
    <property type="entry name" value="ATP-DEPENDENT DNA HELICASE"/>
    <property type="match status" value="1"/>
</dbReference>
<feature type="region of interest" description="Disordered" evidence="11">
    <location>
        <begin position="177"/>
        <end position="206"/>
    </location>
</feature>
<feature type="compositionally biased region" description="Low complexity" evidence="11">
    <location>
        <begin position="1714"/>
        <end position="1726"/>
    </location>
</feature>
<evidence type="ECO:0000256" key="11">
    <source>
        <dbReference type="SAM" id="MobiDB-lite"/>
    </source>
</evidence>
<evidence type="ECO:0000259" key="13">
    <source>
        <dbReference type="Pfam" id="PF05970"/>
    </source>
</evidence>
<dbReference type="GO" id="GO:0000723">
    <property type="term" value="P:telomere maintenance"/>
    <property type="evidence" value="ECO:0007669"/>
    <property type="project" value="InterPro"/>
</dbReference>
<evidence type="ECO:0000256" key="4">
    <source>
        <dbReference type="ARBA" id="ARBA00022771"/>
    </source>
</evidence>
<dbReference type="InterPro" id="IPR027417">
    <property type="entry name" value="P-loop_NTPase"/>
</dbReference>
<comment type="catalytic activity">
    <reaction evidence="10">
        <text>ATP + H2O = ADP + phosphate + H(+)</text>
        <dbReference type="Rhea" id="RHEA:13065"/>
        <dbReference type="ChEBI" id="CHEBI:15377"/>
        <dbReference type="ChEBI" id="CHEBI:15378"/>
        <dbReference type="ChEBI" id="CHEBI:30616"/>
        <dbReference type="ChEBI" id="CHEBI:43474"/>
        <dbReference type="ChEBI" id="CHEBI:456216"/>
        <dbReference type="EC" id="5.6.2.3"/>
    </reaction>
</comment>